<gene>
    <name evidence="2" type="ORF">EV663_1311</name>
</gene>
<dbReference type="AlphaFoldDB" id="A0A4R2R8M5"/>
<feature type="transmembrane region" description="Helical" evidence="1">
    <location>
        <begin position="15"/>
        <end position="37"/>
    </location>
</feature>
<dbReference type="EMBL" id="SLXU01000031">
    <property type="protein sequence ID" value="TCP58368.1"/>
    <property type="molecule type" value="Genomic_DNA"/>
</dbReference>
<protein>
    <submittedName>
        <fullName evidence="2">Uncharacterized protein</fullName>
    </submittedName>
</protein>
<keyword evidence="1" id="KW-1133">Transmembrane helix</keyword>
<dbReference type="OrthoDB" id="8451374at2"/>
<feature type="transmembrane region" description="Helical" evidence="1">
    <location>
        <begin position="49"/>
        <end position="70"/>
    </location>
</feature>
<evidence type="ECO:0000313" key="3">
    <source>
        <dbReference type="Proteomes" id="UP000295050"/>
    </source>
</evidence>
<dbReference type="Proteomes" id="UP000295050">
    <property type="component" value="Unassembled WGS sequence"/>
</dbReference>
<keyword evidence="1" id="KW-0812">Transmembrane</keyword>
<sequence>MNEKLGFLQAVVQEFAVASSLVVAAWGALGGATHAITIRMRPRDAIRQMLLGGLIASGMGSLSMVLVARWLGLPLVAIPAGGATASAAYLAGMSYA</sequence>
<dbReference type="RefSeq" id="WP_132953359.1">
    <property type="nucleotide sequence ID" value="NZ_SLXU01000031.1"/>
</dbReference>
<evidence type="ECO:0000256" key="1">
    <source>
        <dbReference type="SAM" id="Phobius"/>
    </source>
</evidence>
<evidence type="ECO:0000313" key="2">
    <source>
        <dbReference type="EMBL" id="TCP58368.1"/>
    </source>
</evidence>
<organism evidence="2 3">
    <name type="scientific">Rhodovulum bhavnagarense</name>
    <dbReference type="NCBI Taxonomy" id="992286"/>
    <lineage>
        <taxon>Bacteria</taxon>
        <taxon>Pseudomonadati</taxon>
        <taxon>Pseudomonadota</taxon>
        <taxon>Alphaproteobacteria</taxon>
        <taxon>Rhodobacterales</taxon>
        <taxon>Paracoccaceae</taxon>
        <taxon>Rhodovulum</taxon>
    </lineage>
</organism>
<keyword evidence="1" id="KW-0472">Membrane</keyword>
<name>A0A4R2R8M5_9RHOB</name>
<reference evidence="2 3" key="1">
    <citation type="submission" date="2019-03" db="EMBL/GenBank/DDBJ databases">
        <title>Genomic Encyclopedia of Type Strains, Phase IV (KMG-IV): sequencing the most valuable type-strain genomes for metagenomic binning, comparative biology and taxonomic classification.</title>
        <authorList>
            <person name="Goeker M."/>
        </authorList>
    </citation>
    <scope>NUCLEOTIDE SEQUENCE [LARGE SCALE GENOMIC DNA]</scope>
    <source>
        <strain evidence="2 3">DSM 24766</strain>
    </source>
</reference>
<accession>A0A4R2R8M5</accession>
<proteinExistence type="predicted"/>
<keyword evidence="3" id="KW-1185">Reference proteome</keyword>
<comment type="caution">
    <text evidence="2">The sequence shown here is derived from an EMBL/GenBank/DDBJ whole genome shotgun (WGS) entry which is preliminary data.</text>
</comment>